<evidence type="ECO:0000313" key="2">
    <source>
        <dbReference type="EMBL" id="CAG8766225.1"/>
    </source>
</evidence>
<feature type="compositionally biased region" description="Basic and acidic residues" evidence="1">
    <location>
        <begin position="207"/>
        <end position="216"/>
    </location>
</feature>
<comment type="caution">
    <text evidence="2">The sequence shown here is derived from an EMBL/GenBank/DDBJ whole genome shotgun (WGS) entry which is preliminary data.</text>
</comment>
<dbReference type="EMBL" id="CAJVQB010014070">
    <property type="protein sequence ID" value="CAG8766225.1"/>
    <property type="molecule type" value="Genomic_DNA"/>
</dbReference>
<evidence type="ECO:0000256" key="1">
    <source>
        <dbReference type="SAM" id="MobiDB-lite"/>
    </source>
</evidence>
<proteinExistence type="predicted"/>
<name>A0ABN7VF86_GIGMA</name>
<reference evidence="2 3" key="1">
    <citation type="submission" date="2021-06" db="EMBL/GenBank/DDBJ databases">
        <authorList>
            <person name="Kallberg Y."/>
            <person name="Tangrot J."/>
            <person name="Rosling A."/>
        </authorList>
    </citation>
    <scope>NUCLEOTIDE SEQUENCE [LARGE SCALE GENOMIC DNA]</scope>
    <source>
        <strain evidence="2 3">120-4 pot B 10/14</strain>
    </source>
</reference>
<organism evidence="2 3">
    <name type="scientific">Gigaspora margarita</name>
    <dbReference type="NCBI Taxonomy" id="4874"/>
    <lineage>
        <taxon>Eukaryota</taxon>
        <taxon>Fungi</taxon>
        <taxon>Fungi incertae sedis</taxon>
        <taxon>Mucoromycota</taxon>
        <taxon>Glomeromycotina</taxon>
        <taxon>Glomeromycetes</taxon>
        <taxon>Diversisporales</taxon>
        <taxon>Gigasporaceae</taxon>
        <taxon>Gigaspora</taxon>
    </lineage>
</organism>
<gene>
    <name evidence="2" type="ORF">GMARGA_LOCUS18038</name>
</gene>
<feature type="region of interest" description="Disordered" evidence="1">
    <location>
        <begin position="203"/>
        <end position="238"/>
    </location>
</feature>
<keyword evidence="3" id="KW-1185">Reference proteome</keyword>
<dbReference type="Proteomes" id="UP000789901">
    <property type="component" value="Unassembled WGS sequence"/>
</dbReference>
<feature type="non-terminal residue" evidence="2">
    <location>
        <position position="1"/>
    </location>
</feature>
<feature type="compositionally biased region" description="Basic and acidic residues" evidence="1">
    <location>
        <begin position="228"/>
        <end position="238"/>
    </location>
</feature>
<evidence type="ECO:0000313" key="3">
    <source>
        <dbReference type="Proteomes" id="UP000789901"/>
    </source>
</evidence>
<sequence>FNANGKGYAWMQPYIASTSVDPGQPFNLLAFLNTPLTVLSINTSIRSLPLAAMLTSDEAISTFSEALNRLKHILPITAFNNRGPTIGQKMVFAKTETKFDDGYKVLIMNQVYLKYSHFQKHFEAIWKWRKEWAIAKMNQDELLYSAEFATLNNNNLVDSAINEGCKNNFQNFNNKENILPESSAFVSVQSLINEVISEAESVYNKNSSDEESRGNDSIDGNTSNNEDEGLHQLTIDKL</sequence>
<accession>A0ABN7VF86</accession>
<protein>
    <submittedName>
        <fullName evidence="2">16203_t:CDS:1</fullName>
    </submittedName>
</protein>